<name>A0A3D3RCZ4_9PLAN</name>
<keyword evidence="1" id="KW-0472">Membrane</keyword>
<feature type="transmembrane region" description="Helical" evidence="1">
    <location>
        <begin position="33"/>
        <end position="50"/>
    </location>
</feature>
<keyword evidence="1" id="KW-0812">Transmembrane</keyword>
<dbReference type="AlphaFoldDB" id="A0A3D3RCZ4"/>
<dbReference type="Proteomes" id="UP000263642">
    <property type="component" value="Unassembled WGS sequence"/>
</dbReference>
<dbReference type="EMBL" id="DQAY01000131">
    <property type="protein sequence ID" value="HCO25480.1"/>
    <property type="molecule type" value="Genomic_DNA"/>
</dbReference>
<reference evidence="2 3" key="1">
    <citation type="journal article" date="2018" name="Nat. Biotechnol.">
        <title>A standardized bacterial taxonomy based on genome phylogeny substantially revises the tree of life.</title>
        <authorList>
            <person name="Parks D.H."/>
            <person name="Chuvochina M."/>
            <person name="Waite D.W."/>
            <person name="Rinke C."/>
            <person name="Skarshewski A."/>
            <person name="Chaumeil P.A."/>
            <person name="Hugenholtz P."/>
        </authorList>
    </citation>
    <scope>NUCLEOTIDE SEQUENCE [LARGE SCALE GENOMIC DNA]</scope>
    <source>
        <strain evidence="2">UBA9375</strain>
    </source>
</reference>
<evidence type="ECO:0008006" key="4">
    <source>
        <dbReference type="Google" id="ProtNLM"/>
    </source>
</evidence>
<gene>
    <name evidence="2" type="ORF">DIT97_21565</name>
</gene>
<dbReference type="RefSeq" id="WP_154934872.1">
    <property type="nucleotide sequence ID" value="NZ_CAXBMG010000016.1"/>
</dbReference>
<keyword evidence="1" id="KW-1133">Transmembrane helix</keyword>
<evidence type="ECO:0000256" key="1">
    <source>
        <dbReference type="SAM" id="Phobius"/>
    </source>
</evidence>
<organism evidence="2 3">
    <name type="scientific">Gimesia maris</name>
    <dbReference type="NCBI Taxonomy" id="122"/>
    <lineage>
        <taxon>Bacteria</taxon>
        <taxon>Pseudomonadati</taxon>
        <taxon>Planctomycetota</taxon>
        <taxon>Planctomycetia</taxon>
        <taxon>Planctomycetales</taxon>
        <taxon>Planctomycetaceae</taxon>
        <taxon>Gimesia</taxon>
    </lineage>
</organism>
<feature type="transmembrane region" description="Helical" evidence="1">
    <location>
        <begin position="6"/>
        <end position="26"/>
    </location>
</feature>
<accession>A0A3D3RCZ4</accession>
<protein>
    <recommendedName>
        <fullName evidence="4">DUF4440 domain-containing protein</fullName>
    </recommendedName>
</protein>
<evidence type="ECO:0000313" key="3">
    <source>
        <dbReference type="Proteomes" id="UP000263642"/>
    </source>
</evidence>
<proteinExistence type="predicted"/>
<comment type="caution">
    <text evidence="2">The sequence shown here is derived from an EMBL/GenBank/DDBJ whole genome shotgun (WGS) entry which is preliminary data.</text>
</comment>
<evidence type="ECO:0000313" key="2">
    <source>
        <dbReference type="EMBL" id="HCO25480.1"/>
    </source>
</evidence>
<sequence length="180" mass="20486">MWFTETAIPPMVICSAIAAILFILWYQRRLGKFLIGSLLMVLVTIGFYVLEQSIVTPRERVEADLYQLIDAFQKKEQETTLSYISPRANQLQDMVKLALTLVTLNDDLRITDVSTQMKSEDSVAIIHFRANGTAMYGGVSGKQPTRWELTWQKMGGEWKVTEATRLNPITGEPLRPFSVR</sequence>